<sequence>MASLSFTSMDYALSIRAEYFLYGIEVGILDFNEAISWADSVIEESAEPDGEIIDLALSRPRGRNGVMEALAAIPGERRPQVAGRLLLAELSDRLSSGKKLKTISRQALDVAWATQQPEEIRFELDRIDDGIYLAESGTYGTIDECRQELETALSVYGGISET</sequence>
<dbReference type="EMBL" id="DOTR01000078">
    <property type="protein sequence ID" value="HCA03158.1"/>
    <property type="molecule type" value="Genomic_DNA"/>
</dbReference>
<organism evidence="1">
    <name type="scientific">Halomonas campaniensis</name>
    <dbReference type="NCBI Taxonomy" id="213554"/>
    <lineage>
        <taxon>Bacteria</taxon>
        <taxon>Pseudomonadati</taxon>
        <taxon>Pseudomonadota</taxon>
        <taxon>Gammaproteobacteria</taxon>
        <taxon>Oceanospirillales</taxon>
        <taxon>Halomonadaceae</taxon>
        <taxon>Halomonas</taxon>
    </lineage>
</organism>
<comment type="caution">
    <text evidence="1">The sequence shown here is derived from an EMBL/GenBank/DDBJ whole genome shotgun (WGS) entry which is preliminary data.</text>
</comment>
<accession>A0A3D0KI24</accession>
<reference evidence="1" key="1">
    <citation type="journal article" date="2018" name="Nat. Biotechnol.">
        <title>A standardized bacterial taxonomy based on genome phylogeny substantially revises the tree of life.</title>
        <authorList>
            <person name="Parks D.H."/>
            <person name="Chuvochina M."/>
            <person name="Waite D.W."/>
            <person name="Rinke C."/>
            <person name="Skarshewski A."/>
            <person name="Chaumeil P.A."/>
            <person name="Hugenholtz P."/>
        </authorList>
    </citation>
    <scope>NUCLEOTIDE SEQUENCE [LARGE SCALE GENOMIC DNA]</scope>
    <source>
        <strain evidence="1">UBA11284</strain>
    </source>
</reference>
<evidence type="ECO:0000313" key="1">
    <source>
        <dbReference type="EMBL" id="HCA03158.1"/>
    </source>
</evidence>
<gene>
    <name evidence="1" type="ORF">DEO68_13525</name>
</gene>
<name>A0A3D0KI24_9GAMM</name>
<proteinExistence type="predicted"/>
<dbReference type="AlphaFoldDB" id="A0A3D0KI24"/>
<protein>
    <submittedName>
        <fullName evidence="1">Uncharacterized protein</fullName>
    </submittedName>
</protein>